<dbReference type="PIRSF" id="PIRSF028977">
    <property type="entry name" value="Nucleolar_complex_p3"/>
    <property type="match status" value="1"/>
</dbReference>
<dbReference type="GO" id="GO:0042254">
    <property type="term" value="P:ribosome biogenesis"/>
    <property type="evidence" value="ECO:0007669"/>
    <property type="project" value="UniProtKB-KW"/>
</dbReference>
<feature type="compositionally biased region" description="Basic and acidic residues" evidence="6">
    <location>
        <begin position="42"/>
        <end position="56"/>
    </location>
</feature>
<dbReference type="GO" id="GO:0005730">
    <property type="term" value="C:nucleolus"/>
    <property type="evidence" value="ECO:0007669"/>
    <property type="project" value="UniProtKB-SubCell"/>
</dbReference>
<keyword evidence="4" id="KW-0539">Nucleus</keyword>
<dbReference type="InterPro" id="IPR016903">
    <property type="entry name" value="Nucleolar_cplx-assoc_3"/>
</dbReference>
<comment type="similarity">
    <text evidence="2 5">Belongs to the CBF/MAK21 family.</text>
</comment>
<comment type="function">
    <text evidence="5">Required for synthesis of 60S ribosomal subunits and the transport of pre-ribosomes from the nucleoplasm to the cytoplasm.</text>
</comment>
<dbReference type="RefSeq" id="XP_016635731.1">
    <property type="nucleotide sequence ID" value="XM_016773674.1"/>
</dbReference>
<dbReference type="Pfam" id="PF03914">
    <property type="entry name" value="CBF"/>
    <property type="match status" value="1"/>
</dbReference>
<dbReference type="Proteomes" id="UP000053411">
    <property type="component" value="Unassembled WGS sequence"/>
</dbReference>
<name>A0A0D2KXQ2_9EURO</name>
<evidence type="ECO:0000256" key="2">
    <source>
        <dbReference type="ARBA" id="ARBA00007797"/>
    </source>
</evidence>
<keyword evidence="3" id="KW-0175">Coiled coil</keyword>
<feature type="domain" description="CCAAT-binding factor" evidence="7">
    <location>
        <begin position="489"/>
        <end position="680"/>
    </location>
</feature>
<dbReference type="GeneID" id="27708907"/>
<organism evidence="9 10">
    <name type="scientific">Fonsecaea multimorphosa CBS 102226</name>
    <dbReference type="NCBI Taxonomy" id="1442371"/>
    <lineage>
        <taxon>Eukaryota</taxon>
        <taxon>Fungi</taxon>
        <taxon>Dikarya</taxon>
        <taxon>Ascomycota</taxon>
        <taxon>Pezizomycotina</taxon>
        <taxon>Eurotiomycetes</taxon>
        <taxon>Chaetothyriomycetidae</taxon>
        <taxon>Chaetothyriales</taxon>
        <taxon>Herpotrichiellaceae</taxon>
        <taxon>Fonsecaea</taxon>
    </lineage>
</organism>
<feature type="region of interest" description="Disordered" evidence="6">
    <location>
        <begin position="542"/>
        <end position="561"/>
    </location>
</feature>
<gene>
    <name evidence="9" type="ORF">Z520_03161</name>
</gene>
<evidence type="ECO:0000256" key="4">
    <source>
        <dbReference type="ARBA" id="ARBA00023242"/>
    </source>
</evidence>
<feature type="region of interest" description="Disordered" evidence="6">
    <location>
        <begin position="1"/>
        <end position="24"/>
    </location>
</feature>
<protein>
    <recommendedName>
        <fullName evidence="5">Nucleolar complex-associated protein 3</fullName>
    </recommendedName>
</protein>
<dbReference type="Pfam" id="PF07540">
    <property type="entry name" value="NOC3p"/>
    <property type="match status" value="1"/>
</dbReference>
<evidence type="ECO:0000256" key="6">
    <source>
        <dbReference type="SAM" id="MobiDB-lite"/>
    </source>
</evidence>
<reference evidence="9 10" key="1">
    <citation type="submission" date="2015-01" db="EMBL/GenBank/DDBJ databases">
        <title>The Genome Sequence of Fonsecaea multimorphosa CBS 102226.</title>
        <authorList>
            <consortium name="The Broad Institute Genomics Platform"/>
            <person name="Cuomo C."/>
            <person name="de Hoog S."/>
            <person name="Gorbushina A."/>
            <person name="Stielow B."/>
            <person name="Teixiera M."/>
            <person name="Abouelleil A."/>
            <person name="Chapman S.B."/>
            <person name="Priest M."/>
            <person name="Young S.K."/>
            <person name="Wortman J."/>
            <person name="Nusbaum C."/>
            <person name="Birren B."/>
        </authorList>
    </citation>
    <scope>NUCLEOTIDE SEQUENCE [LARGE SCALE GENOMIC DNA]</scope>
    <source>
        <strain evidence="9 10">CBS 102226</strain>
    </source>
</reference>
<feature type="region of interest" description="Disordered" evidence="6">
    <location>
        <begin position="42"/>
        <end position="117"/>
    </location>
</feature>
<keyword evidence="10" id="KW-1185">Reference proteome</keyword>
<feature type="compositionally biased region" description="Basic and acidic residues" evidence="6">
    <location>
        <begin position="63"/>
        <end position="77"/>
    </location>
</feature>
<accession>A0A0D2KXQ2</accession>
<dbReference type="EMBL" id="KN848065">
    <property type="protein sequence ID" value="KIY01609.1"/>
    <property type="molecule type" value="Genomic_DNA"/>
</dbReference>
<evidence type="ECO:0000313" key="10">
    <source>
        <dbReference type="Proteomes" id="UP000053411"/>
    </source>
</evidence>
<dbReference type="GO" id="GO:0003682">
    <property type="term" value="F:chromatin binding"/>
    <property type="evidence" value="ECO:0007669"/>
    <property type="project" value="TreeGrafter"/>
</dbReference>
<evidence type="ECO:0000259" key="8">
    <source>
        <dbReference type="Pfam" id="PF07540"/>
    </source>
</evidence>
<feature type="domain" description="Nucleolar complex-associated protein 3 N-terminal" evidence="8">
    <location>
        <begin position="124"/>
        <end position="216"/>
    </location>
</feature>
<dbReference type="STRING" id="1442371.A0A0D2KXQ2"/>
<evidence type="ECO:0000256" key="3">
    <source>
        <dbReference type="ARBA" id="ARBA00023054"/>
    </source>
</evidence>
<dbReference type="InterPro" id="IPR011501">
    <property type="entry name" value="Noc3_N"/>
</dbReference>
<dbReference type="InterPro" id="IPR005612">
    <property type="entry name" value="CCAAT-binding_factor"/>
</dbReference>
<comment type="subcellular location">
    <subcellularLocation>
        <location evidence="1 5">Nucleus</location>
        <location evidence="1 5">Nucleolus</location>
    </subcellularLocation>
</comment>
<feature type="region of interest" description="Disordered" evidence="6">
    <location>
        <begin position="334"/>
        <end position="369"/>
    </location>
</feature>
<dbReference type="InterPro" id="IPR016024">
    <property type="entry name" value="ARM-type_fold"/>
</dbReference>
<proteinExistence type="inferred from homology"/>
<dbReference type="SUPFAM" id="SSF48371">
    <property type="entry name" value="ARM repeat"/>
    <property type="match status" value="1"/>
</dbReference>
<dbReference type="AlphaFoldDB" id="A0A0D2KXQ2"/>
<evidence type="ECO:0000256" key="1">
    <source>
        <dbReference type="ARBA" id="ARBA00004604"/>
    </source>
</evidence>
<feature type="compositionally biased region" description="Acidic residues" evidence="6">
    <location>
        <begin position="90"/>
        <end position="100"/>
    </location>
</feature>
<evidence type="ECO:0000259" key="7">
    <source>
        <dbReference type="Pfam" id="PF03914"/>
    </source>
</evidence>
<sequence length="693" mass="77477">MPHGRPAKRRRLSPPLDDNKDSETIKASDLFVRAADWDLEQEYEKRSRQKKTKESTRLPIKTAEGRVQRVEEKIHNENEEESDSFLGSGTDDDGGDEDKDETTPPTETESAVPQVPLRQQIVAAKEEIARIAGLLNEDPEEHAGSFKKLAQVSGGPTAPVAVQKLVLAAQAAVYKDVIPGYRIRSYKDEELGNKISKDVRRTRQYEHALVTGYQAYVKQLSSLAKVRKGDADTLSLRTVAINCACTLLLSVPHFNFRTELLNILVHEVASRDSSPDYLKCIETLEEFFSHDEDGAPSLEAVSLLTKMMKAKDYRVREEVLNTFFYLRLLSELPPPGSSSKSDRSEQPAKLHGRKVKQQTSQHLSKRERKLLKQRREVEKDMAEASALVDHEEREKIQSETLKLVFVTYFRVLKARVPELMGAVLEGLAKYAHLINQDFFGDLLEALKEIVSAADEAVRGDLDMEEAAEAERTPTNVDGETIRNRKREGLLATQTAFTLLSGQEVSKAASSLHLDLSFFTAHTYRSLYPLSLDADVELGPKSLRLPDPHSSKSASSSSSPNNRINISTPILLLTRVLTSILLMPSSPPPTQTVLSFFKRLLTVSLQLPEKSTLAVLNLMAKIADKHGRKIEALWYSDERKGDGVYRGDSESVEGTNVLGTGSGVWEAELLKRHYCPKVRESAQSVEGIIRDMHR</sequence>
<evidence type="ECO:0000313" key="9">
    <source>
        <dbReference type="EMBL" id="KIY01609.1"/>
    </source>
</evidence>
<dbReference type="VEuPathDB" id="FungiDB:Z520_03161"/>
<evidence type="ECO:0000256" key="5">
    <source>
        <dbReference type="PIRNR" id="PIRNR028977"/>
    </source>
</evidence>
<dbReference type="PANTHER" id="PTHR14428">
    <property type="entry name" value="NUCLEOLAR COMPLEX PROTEIN 3"/>
    <property type="match status" value="1"/>
</dbReference>
<feature type="compositionally biased region" description="Basic residues" evidence="6">
    <location>
        <begin position="1"/>
        <end position="12"/>
    </location>
</feature>
<dbReference type="OrthoDB" id="10263597at2759"/>
<keyword evidence="5" id="KW-0690">Ribosome biogenesis</keyword>
<dbReference type="GO" id="GO:0006270">
    <property type="term" value="P:DNA replication initiation"/>
    <property type="evidence" value="ECO:0007669"/>
    <property type="project" value="TreeGrafter"/>
</dbReference>
<dbReference type="PANTHER" id="PTHR14428:SF5">
    <property type="entry name" value="NUCLEOLAR COMPLEX PROTEIN 3 HOMOLOG"/>
    <property type="match status" value="1"/>
</dbReference>